<evidence type="ECO:0000256" key="5">
    <source>
        <dbReference type="ARBA" id="ARBA00022603"/>
    </source>
</evidence>
<dbReference type="InterPro" id="IPR011671">
    <property type="entry name" value="tRNA_uracil_MeTrfase"/>
</dbReference>
<evidence type="ECO:0000256" key="10">
    <source>
        <dbReference type="RuleBase" id="RU368004"/>
    </source>
</evidence>
<keyword evidence="6 10" id="KW-0808">Transferase</keyword>
<dbReference type="GO" id="GO:0030488">
    <property type="term" value="P:tRNA methylation"/>
    <property type="evidence" value="ECO:0007669"/>
    <property type="project" value="UniProtKB-UniRule"/>
</dbReference>
<dbReference type="AlphaFoldDB" id="A0A1A9VFL8"/>
<comment type="subcellular location">
    <subcellularLocation>
        <location evidence="2 10">Cytoplasm</location>
    </subcellularLocation>
</comment>
<dbReference type="STRING" id="7395.A0A1A9VFL8"/>
<dbReference type="PANTHER" id="PTHR21210">
    <property type="entry name" value="TRNA (URACIL-O(2)-)-METHYLTRANSFERASE-RELATED"/>
    <property type="match status" value="1"/>
</dbReference>
<comment type="catalytic activity">
    <reaction evidence="9 10">
        <text>uridine(44) in tRNA(Ser) + S-adenosyl-L-methionine = 2'-O-methyluridine(44) in tRNA(Ser) + S-adenosyl-L-homocysteine + H(+)</text>
        <dbReference type="Rhea" id="RHEA:43100"/>
        <dbReference type="Rhea" id="RHEA-COMP:10339"/>
        <dbReference type="Rhea" id="RHEA-COMP:10340"/>
        <dbReference type="ChEBI" id="CHEBI:15378"/>
        <dbReference type="ChEBI" id="CHEBI:57856"/>
        <dbReference type="ChEBI" id="CHEBI:59789"/>
        <dbReference type="ChEBI" id="CHEBI:65315"/>
        <dbReference type="ChEBI" id="CHEBI:74478"/>
        <dbReference type="EC" id="2.1.1.211"/>
    </reaction>
</comment>
<dbReference type="PANTHER" id="PTHR21210:SF0">
    <property type="entry name" value="TRNA (URACIL-O(2)-)-METHYLTRANSFERASE-RELATED"/>
    <property type="match status" value="1"/>
</dbReference>
<proteinExistence type="inferred from homology"/>
<name>A0A1A9VFL8_GLOAU</name>
<evidence type="ECO:0000256" key="9">
    <source>
        <dbReference type="ARBA" id="ARBA00047957"/>
    </source>
</evidence>
<evidence type="ECO:0000256" key="4">
    <source>
        <dbReference type="ARBA" id="ARBA00022490"/>
    </source>
</evidence>
<dbReference type="EC" id="2.1.1.211" evidence="10"/>
<organism evidence="11 12">
    <name type="scientific">Glossina austeni</name>
    <name type="common">Savannah tsetse fly</name>
    <dbReference type="NCBI Taxonomy" id="7395"/>
    <lineage>
        <taxon>Eukaryota</taxon>
        <taxon>Metazoa</taxon>
        <taxon>Ecdysozoa</taxon>
        <taxon>Arthropoda</taxon>
        <taxon>Hexapoda</taxon>
        <taxon>Insecta</taxon>
        <taxon>Pterygota</taxon>
        <taxon>Neoptera</taxon>
        <taxon>Endopterygota</taxon>
        <taxon>Diptera</taxon>
        <taxon>Brachycera</taxon>
        <taxon>Muscomorpha</taxon>
        <taxon>Hippoboscoidea</taxon>
        <taxon>Glossinidae</taxon>
        <taxon>Glossina</taxon>
    </lineage>
</organism>
<sequence length="568" mass="66339">MDTLTEVQFWNACSILIHNYHAINRKIFACIIQYVEKILKNIHQYNQDCNQETVSEICNDDVQQLLSGYSNNKLKDDGTEGFVIHLKLLHKKQEASINAIVVINLLDISCILRFQCNELDDFEIKLDTNELKFKLLSSYGDKNNTFRWLEYVFKPKFLKWCRSTNHQTPTTQTSAFKGSLNLIDPEKYNQLYRCLKLKYSQEILKLWQTAEESTDPLKFIYEDLAIAAYLITLWRSDLVKQPTSFADLGCGNGLLVFVLLKEGFKGYGYDIRQRKLWSLYPFEVRKNLYEKVLESYKFDLPSDVNFLIGNHSDELSPWIPVWATTLRYNMNYFLLPCCAFEFSGAKYQRRNSAQSVYSDFCNYVEDVSKRCGFITFKDRLKIPSTKRIAFCGIQRNYAICDHLTKLTEIKEFVKNEQYSHPNSVAGCEVKLRDYKERIKNCTQIDKTILDNLVLKIFFLLLDAQVQCYTINSINSVWQEGGYLTLEELADNLEKSDLNNIKSECGGLKTLLRNKHEIFELLPENRVKIRKPEIRKSVAEQTVKKRKCFFNDNHPQGCPLSDEDCTFIH</sequence>
<keyword evidence="7 10" id="KW-0949">S-adenosyl-L-methionine</keyword>
<comment type="function">
    <text evidence="10">Adenosyl-L-methionine (AdoMet)-dependent tRNA (uracil-O(2)-)-methyltransferase.</text>
</comment>
<evidence type="ECO:0000313" key="11">
    <source>
        <dbReference type="EnsemblMetazoa" id="GAUT035715-PA"/>
    </source>
</evidence>
<evidence type="ECO:0000256" key="2">
    <source>
        <dbReference type="ARBA" id="ARBA00004496"/>
    </source>
</evidence>
<evidence type="ECO:0000256" key="6">
    <source>
        <dbReference type="ARBA" id="ARBA00022679"/>
    </source>
</evidence>
<keyword evidence="4 10" id="KW-0963">Cytoplasm</keyword>
<protein>
    <recommendedName>
        <fullName evidence="10">tRNA (uracil-O(2)-)-methyltransferase</fullName>
        <ecNumber evidence="10">2.1.1.211</ecNumber>
    </recommendedName>
</protein>
<keyword evidence="12" id="KW-1185">Reference proteome</keyword>
<keyword evidence="8 10" id="KW-0819">tRNA processing</keyword>
<comment type="similarity">
    <text evidence="3 10">Belongs to the TRM44 family.</text>
</comment>
<evidence type="ECO:0000256" key="7">
    <source>
        <dbReference type="ARBA" id="ARBA00022691"/>
    </source>
</evidence>
<evidence type="ECO:0000256" key="8">
    <source>
        <dbReference type="ARBA" id="ARBA00022694"/>
    </source>
</evidence>
<evidence type="ECO:0000313" key="12">
    <source>
        <dbReference type="Proteomes" id="UP000078200"/>
    </source>
</evidence>
<dbReference type="Proteomes" id="UP000078200">
    <property type="component" value="Unassembled WGS sequence"/>
</dbReference>
<comment type="function">
    <text evidence="1">Probable adenosyl-L-methionine (AdoMet)-dependent tRNA (uracil-O(2)-)-methyltransferase.</text>
</comment>
<reference evidence="11" key="1">
    <citation type="submission" date="2020-05" db="UniProtKB">
        <authorList>
            <consortium name="EnsemblMetazoa"/>
        </authorList>
    </citation>
    <scope>IDENTIFICATION</scope>
    <source>
        <strain evidence="11">TTRI</strain>
    </source>
</reference>
<dbReference type="SUPFAM" id="SSF53335">
    <property type="entry name" value="S-adenosyl-L-methionine-dependent methyltransferases"/>
    <property type="match status" value="1"/>
</dbReference>
<dbReference type="InterPro" id="IPR029063">
    <property type="entry name" value="SAM-dependent_MTases_sf"/>
</dbReference>
<accession>A0A1A9VFL8</accession>
<dbReference type="GO" id="GO:0005737">
    <property type="term" value="C:cytoplasm"/>
    <property type="evidence" value="ECO:0007669"/>
    <property type="project" value="UniProtKB-SubCell"/>
</dbReference>
<dbReference type="GO" id="GO:0141101">
    <property type="term" value="F:tRNA(Ser) (uridine(44)-2'-O-)-methyltransferase activity"/>
    <property type="evidence" value="ECO:0007669"/>
    <property type="project" value="UniProtKB-EC"/>
</dbReference>
<keyword evidence="5 10" id="KW-0489">Methyltransferase</keyword>
<dbReference type="Pfam" id="PF07757">
    <property type="entry name" value="AdoMet_MTase"/>
    <property type="match status" value="1"/>
</dbReference>
<dbReference type="VEuPathDB" id="VectorBase:GAUT035715"/>
<evidence type="ECO:0000256" key="1">
    <source>
        <dbReference type="ARBA" id="ARBA00002778"/>
    </source>
</evidence>
<dbReference type="EnsemblMetazoa" id="GAUT035715-RA">
    <property type="protein sequence ID" value="GAUT035715-PA"/>
    <property type="gene ID" value="GAUT035715"/>
</dbReference>
<evidence type="ECO:0000256" key="3">
    <source>
        <dbReference type="ARBA" id="ARBA00009056"/>
    </source>
</evidence>